<feature type="non-terminal residue" evidence="2">
    <location>
        <position position="1"/>
    </location>
</feature>
<reference evidence="2 3" key="1">
    <citation type="submission" date="2018-11" db="EMBL/GenBank/DDBJ databases">
        <authorList>
            <consortium name="Pathogen Informatics"/>
        </authorList>
    </citation>
    <scope>NUCLEOTIDE SEQUENCE [LARGE SCALE GENOMIC DNA]</scope>
</reference>
<keyword evidence="3" id="KW-1185">Reference proteome</keyword>
<dbReference type="SUPFAM" id="SSF53335">
    <property type="entry name" value="S-adenosyl-L-methionine-dependent methyltransferases"/>
    <property type="match status" value="1"/>
</dbReference>
<evidence type="ECO:0000259" key="1">
    <source>
        <dbReference type="Pfam" id="PF13847"/>
    </source>
</evidence>
<dbReference type="Gene3D" id="3.40.50.150">
    <property type="entry name" value="Vaccinia Virus protein VP39"/>
    <property type="match status" value="1"/>
</dbReference>
<dbReference type="InterPro" id="IPR029063">
    <property type="entry name" value="SAM-dependent_MTases_sf"/>
</dbReference>
<sequence length="238" mass="26906">KTSRYVREWLAVVGVNDIITVTEDEKFYIKKENVPDLTNETFSIQVNCFLPIFMKAYDKMANVFTKEGPLGLAYSDFADFYDAMATLSEVLHKKHLISGFIPALGSGLKERLEKGGVQCLDVGCGKGFHSGLMGQSAHKITTFEIEQKIVSASHYPKSHFTGIDITHEAVEMAKQQNSKHDDFRKSDGQAFDNLEFIQMNAAKMDASWTNKFDVVMIFDACHDQTRPDLVIFSRLFLR</sequence>
<dbReference type="OrthoDB" id="506498at2759"/>
<proteinExistence type="predicted"/>
<dbReference type="AlphaFoldDB" id="A0A3P6SAK6"/>
<evidence type="ECO:0000313" key="3">
    <source>
        <dbReference type="Proteomes" id="UP000271889"/>
    </source>
</evidence>
<organism evidence="2 3">
    <name type="scientific">Cylicostephanus goldi</name>
    <name type="common">Nematode worm</name>
    <dbReference type="NCBI Taxonomy" id="71465"/>
    <lineage>
        <taxon>Eukaryota</taxon>
        <taxon>Metazoa</taxon>
        <taxon>Ecdysozoa</taxon>
        <taxon>Nematoda</taxon>
        <taxon>Chromadorea</taxon>
        <taxon>Rhabditida</taxon>
        <taxon>Rhabditina</taxon>
        <taxon>Rhabditomorpha</taxon>
        <taxon>Strongyloidea</taxon>
        <taxon>Strongylidae</taxon>
        <taxon>Cylicostephanus</taxon>
    </lineage>
</organism>
<name>A0A3P6SAK6_CYLGO</name>
<dbReference type="InterPro" id="IPR025714">
    <property type="entry name" value="Methyltranfer_dom"/>
</dbReference>
<gene>
    <name evidence="2" type="ORF">CGOC_LOCUS5796</name>
</gene>
<dbReference type="Proteomes" id="UP000271889">
    <property type="component" value="Unassembled WGS sequence"/>
</dbReference>
<protein>
    <recommendedName>
        <fullName evidence="1">Methyltransferase domain-containing protein</fullName>
    </recommendedName>
</protein>
<dbReference type="CDD" id="cd02440">
    <property type="entry name" value="AdoMet_MTases"/>
    <property type="match status" value="1"/>
</dbReference>
<dbReference type="EMBL" id="UYRV01017972">
    <property type="protein sequence ID" value="VDK64035.1"/>
    <property type="molecule type" value="Genomic_DNA"/>
</dbReference>
<dbReference type="PANTHER" id="PTHR45581">
    <property type="entry name" value="PROTEIN CBG10435"/>
    <property type="match status" value="1"/>
</dbReference>
<evidence type="ECO:0000313" key="2">
    <source>
        <dbReference type="EMBL" id="VDK64035.1"/>
    </source>
</evidence>
<dbReference type="PANTHER" id="PTHR45581:SF3">
    <property type="entry name" value="METHYLTRANSFERASE DOMAIN-CONTAINING PROTEIN"/>
    <property type="match status" value="1"/>
</dbReference>
<feature type="domain" description="Methyltransferase" evidence="1">
    <location>
        <begin position="115"/>
        <end position="231"/>
    </location>
</feature>
<dbReference type="Pfam" id="PF13847">
    <property type="entry name" value="Methyltransf_31"/>
    <property type="match status" value="1"/>
</dbReference>
<accession>A0A3P6SAK6</accession>